<name>A0A3N1HFU6_9PSEU</name>
<keyword evidence="1" id="KW-0812">Transmembrane</keyword>
<evidence type="ECO:0000313" key="4">
    <source>
        <dbReference type="Proteomes" id="UP000268727"/>
    </source>
</evidence>
<dbReference type="EMBL" id="RJKM01000001">
    <property type="protein sequence ID" value="ROP41373.1"/>
    <property type="molecule type" value="Genomic_DNA"/>
</dbReference>
<evidence type="ECO:0000313" key="3">
    <source>
        <dbReference type="EMBL" id="ROP41373.1"/>
    </source>
</evidence>
<feature type="transmembrane region" description="Helical" evidence="1">
    <location>
        <begin position="392"/>
        <end position="411"/>
    </location>
</feature>
<protein>
    <recommendedName>
        <fullName evidence="2">LSDAT prokaryote domain-containing protein</fullName>
    </recommendedName>
</protein>
<feature type="domain" description="LSDAT prokaryote" evidence="2">
    <location>
        <begin position="31"/>
        <end position="201"/>
    </location>
</feature>
<dbReference type="AlphaFoldDB" id="A0A3N1HFU6"/>
<keyword evidence="1" id="KW-1133">Transmembrane helix</keyword>
<evidence type="ECO:0000256" key="1">
    <source>
        <dbReference type="SAM" id="Phobius"/>
    </source>
</evidence>
<dbReference type="RefSeq" id="WP_170185281.1">
    <property type="nucleotide sequence ID" value="NZ_RJKM01000001.1"/>
</dbReference>
<evidence type="ECO:0000259" key="2">
    <source>
        <dbReference type="Pfam" id="PF18171"/>
    </source>
</evidence>
<accession>A0A3N1HFU6</accession>
<keyword evidence="4" id="KW-1185">Reference proteome</keyword>
<gene>
    <name evidence="3" type="ORF">EDD40_6802</name>
</gene>
<comment type="caution">
    <text evidence="3">The sequence shown here is derived from an EMBL/GenBank/DDBJ whole genome shotgun (WGS) entry which is preliminary data.</text>
</comment>
<feature type="transmembrane region" description="Helical" evidence="1">
    <location>
        <begin position="365"/>
        <end position="386"/>
    </location>
</feature>
<proteinExistence type="predicted"/>
<reference evidence="3 4" key="1">
    <citation type="submission" date="2018-11" db="EMBL/GenBank/DDBJ databases">
        <title>Sequencing the genomes of 1000 actinobacteria strains.</title>
        <authorList>
            <person name="Klenk H.-P."/>
        </authorList>
    </citation>
    <scope>NUCLEOTIDE SEQUENCE [LARGE SCALE GENOMIC DNA]</scope>
    <source>
        <strain evidence="3 4">DSM 44231</strain>
    </source>
</reference>
<dbReference type="Pfam" id="PF18171">
    <property type="entry name" value="LSDAT_prok"/>
    <property type="match status" value="1"/>
</dbReference>
<dbReference type="InterPro" id="IPR041482">
    <property type="entry name" value="LSDAT_prok"/>
</dbReference>
<sequence length="467" mass="47806">MPTAGTGPRVRRLAHPDADIRARALGLPRGRPVLAVFGSADALSTDLAAAVLPVLRAVLATAAGADAVVVTAGADVGVTHLVGLAAESLEGRWPRLVGVAPSGRVAAEDAEPADGEVRLNVNHDTAVLVPGSKWGEELPALFRAVDAVTGPKRPALAVLVGGGEVARAALVDHLGRDRPLLVLAGTGGLADEIASGKPATAPTAEPAATPDVATPDAAAGVEGAVAEVETAKGSAAAIPAPPAATPAGSVTQAVVAERDDDLAVLVRSGQVAVVHLDEGADKVAAVLRRVLGNRPGAKLHADVPPPAVWPRVRFRAPEPHPVIDPGYVLDYPLLADAIHEANQVVAPVLHECEVAALRARDRARLLVVLAIAAGFGTTVFAALQVWLRDEPWPGVLLAVSGAAAAVLAVVARSGEDPDAKVRAEQLRALYFDHLAAPPAVDDAERDERARELATAVARLRHESVSRT</sequence>
<organism evidence="3 4">
    <name type="scientific">Saccharothrix texasensis</name>
    <dbReference type="NCBI Taxonomy" id="103734"/>
    <lineage>
        <taxon>Bacteria</taxon>
        <taxon>Bacillati</taxon>
        <taxon>Actinomycetota</taxon>
        <taxon>Actinomycetes</taxon>
        <taxon>Pseudonocardiales</taxon>
        <taxon>Pseudonocardiaceae</taxon>
        <taxon>Saccharothrix</taxon>
    </lineage>
</organism>
<dbReference type="Proteomes" id="UP000268727">
    <property type="component" value="Unassembled WGS sequence"/>
</dbReference>
<keyword evidence="1" id="KW-0472">Membrane</keyword>